<evidence type="ECO:0000256" key="1">
    <source>
        <dbReference type="SAM" id="MobiDB-lite"/>
    </source>
</evidence>
<name>A0AAD8PDZ6_BABGI</name>
<dbReference type="InterPro" id="IPR016024">
    <property type="entry name" value="ARM-type_fold"/>
</dbReference>
<accession>A0AAD8PDZ6</accession>
<dbReference type="EMBL" id="JAVEPI010000003">
    <property type="protein sequence ID" value="KAK1442907.1"/>
    <property type="molecule type" value="Genomic_DNA"/>
</dbReference>
<feature type="compositionally biased region" description="Basic and acidic residues" evidence="1">
    <location>
        <begin position="105"/>
        <end position="119"/>
    </location>
</feature>
<proteinExistence type="predicted"/>
<dbReference type="AlphaFoldDB" id="A0AAD8PDZ6"/>
<dbReference type="SUPFAM" id="SSF48371">
    <property type="entry name" value="ARM repeat"/>
    <property type="match status" value="1"/>
</dbReference>
<keyword evidence="3" id="KW-1185">Reference proteome</keyword>
<dbReference type="Gene3D" id="1.25.10.10">
    <property type="entry name" value="Leucine-rich Repeat Variant"/>
    <property type="match status" value="1"/>
</dbReference>
<feature type="compositionally biased region" description="Basic and acidic residues" evidence="1">
    <location>
        <begin position="218"/>
        <end position="228"/>
    </location>
</feature>
<feature type="compositionally biased region" description="Polar residues" evidence="1">
    <location>
        <begin position="333"/>
        <end position="346"/>
    </location>
</feature>
<feature type="compositionally biased region" description="Basic and acidic residues" evidence="1">
    <location>
        <begin position="50"/>
        <end position="63"/>
    </location>
</feature>
<dbReference type="InterPro" id="IPR011989">
    <property type="entry name" value="ARM-like"/>
</dbReference>
<feature type="region of interest" description="Disordered" evidence="1">
    <location>
        <begin position="1"/>
        <end position="153"/>
    </location>
</feature>
<gene>
    <name evidence="2" type="ORF">BgAZ_304250</name>
</gene>
<feature type="compositionally biased region" description="Basic and acidic residues" evidence="1">
    <location>
        <begin position="254"/>
        <end position="266"/>
    </location>
</feature>
<comment type="caution">
    <text evidence="2">The sequence shown here is derived from an EMBL/GenBank/DDBJ whole genome shotgun (WGS) entry which is preliminary data.</text>
</comment>
<feature type="region of interest" description="Disordered" evidence="1">
    <location>
        <begin position="333"/>
        <end position="390"/>
    </location>
</feature>
<feature type="region of interest" description="Disordered" evidence="1">
    <location>
        <begin position="200"/>
        <end position="275"/>
    </location>
</feature>
<protein>
    <submittedName>
        <fullName evidence="2">Uncharacterized protein</fullName>
    </submittedName>
</protein>
<feature type="compositionally biased region" description="Polar residues" evidence="1">
    <location>
        <begin position="66"/>
        <end position="90"/>
    </location>
</feature>
<evidence type="ECO:0000313" key="2">
    <source>
        <dbReference type="EMBL" id="KAK1442907.1"/>
    </source>
</evidence>
<reference evidence="2" key="1">
    <citation type="submission" date="2023-08" db="EMBL/GenBank/DDBJ databases">
        <title>Draft sequence of the Babesia gibsoni genome.</title>
        <authorList>
            <person name="Yamagishi J.Y."/>
            <person name="Xuan X.X."/>
        </authorList>
    </citation>
    <scope>NUCLEOTIDE SEQUENCE</scope>
    <source>
        <strain evidence="2">Azabu</strain>
    </source>
</reference>
<dbReference type="Proteomes" id="UP001230268">
    <property type="component" value="Unassembled WGS sequence"/>
</dbReference>
<sequence>MSCFTCCRRSSGPAKESPMIDMSAPQAEEVTKAPSVKPPTEVSSISSQSKKPEPMTENPKHEGSVVINQPKESGSVATTAHGDVSSSNSPKYGGFASDSVSDVMSQKEEGKERPMRNDNAKPYSKESLFPNASKPYLSNSDKSSMYKASYGNDRSSHIKASTVKPAAVVEDLENISFPGKWGSAARSDSIDIPEVIVDATKPIISPDETSDVSSSYLNKDDALNRNKISEQGNEGDYPGVDSDRKSRGNVMQDDDPKKSHAYADTKKPHKTTKPLDFDNVWDIDGEQQHVELSNAYGDTLPLFSGNVESATNVGPMVSKQNKDELESKQDVFGNTSHCNANYNSADPPNPDDNKLRPQPTVKRTTRPPPLKRGTRTVPVRRRPEPSKPTTATLTSLIEKMAKMGDANWSEQIKCQNELSQIAEKYPEIINQCDPTTLVTGVRALVSQANSGRSNVCNGGIVCLGTLYKQCSQILAPAVSDVLDVCIKKAAAGSPEFICNSANATLAKICLGAADLRLATILSQKYKKNKSAQGVILNCMIILFDTLDEGIDRLKSLEDIITIAISSLGAGSLQIRGAAKILIGTINEKKNLKDFVKKMRIDDGAVRTITTALQRYKEDDKIKYLDKLKSGVV</sequence>
<organism evidence="2 3">
    <name type="scientific">Babesia gibsoni</name>
    <dbReference type="NCBI Taxonomy" id="33632"/>
    <lineage>
        <taxon>Eukaryota</taxon>
        <taxon>Sar</taxon>
        <taxon>Alveolata</taxon>
        <taxon>Apicomplexa</taxon>
        <taxon>Aconoidasida</taxon>
        <taxon>Piroplasmida</taxon>
        <taxon>Babesiidae</taxon>
        <taxon>Babesia</taxon>
    </lineage>
</organism>
<evidence type="ECO:0000313" key="3">
    <source>
        <dbReference type="Proteomes" id="UP001230268"/>
    </source>
</evidence>